<dbReference type="GO" id="GO:0008643">
    <property type="term" value="P:carbohydrate transport"/>
    <property type="evidence" value="ECO:0007669"/>
    <property type="project" value="InterPro"/>
</dbReference>
<feature type="transmembrane region" description="Helical" evidence="8">
    <location>
        <begin position="304"/>
        <end position="323"/>
    </location>
</feature>
<proteinExistence type="inferred from homology"/>
<keyword evidence="7 8" id="KW-0472">Membrane</keyword>
<keyword evidence="5 8" id="KW-0812">Transmembrane</keyword>
<evidence type="ECO:0000256" key="3">
    <source>
        <dbReference type="ARBA" id="ARBA00022448"/>
    </source>
</evidence>
<evidence type="ECO:0000256" key="5">
    <source>
        <dbReference type="ARBA" id="ARBA00022692"/>
    </source>
</evidence>
<comment type="similarity">
    <text evidence="2">Belongs to the major facilitator superfamily.</text>
</comment>
<feature type="transmembrane region" description="Helical" evidence="8">
    <location>
        <begin position="266"/>
        <end position="284"/>
    </location>
</feature>
<evidence type="ECO:0000313" key="10">
    <source>
        <dbReference type="RefSeq" id="XP_013404299.1"/>
    </source>
</evidence>
<feature type="transmembrane region" description="Helical" evidence="8">
    <location>
        <begin position="131"/>
        <end position="151"/>
    </location>
</feature>
<comment type="subcellular location">
    <subcellularLocation>
        <location evidence="1">Cell membrane</location>
        <topology evidence="1">Multi-pass membrane protein</topology>
    </subcellularLocation>
</comment>
<dbReference type="OMA" id="AFAIGFN"/>
<dbReference type="PANTHER" id="PTHR11328">
    <property type="entry name" value="MAJOR FACILITATOR SUPERFAMILY DOMAIN-CONTAINING PROTEIN"/>
    <property type="match status" value="1"/>
</dbReference>
<evidence type="ECO:0000313" key="9">
    <source>
        <dbReference type="Proteomes" id="UP000085678"/>
    </source>
</evidence>
<reference evidence="10" key="1">
    <citation type="submission" date="2025-08" db="UniProtKB">
        <authorList>
            <consortium name="RefSeq"/>
        </authorList>
    </citation>
    <scope>IDENTIFICATION</scope>
    <source>
        <tissue evidence="10">Gonads</tissue>
    </source>
</reference>
<keyword evidence="3" id="KW-0813">Transport</keyword>
<evidence type="ECO:0000256" key="2">
    <source>
        <dbReference type="ARBA" id="ARBA00008335"/>
    </source>
</evidence>
<dbReference type="SUPFAM" id="SSF103473">
    <property type="entry name" value="MFS general substrate transporter"/>
    <property type="match status" value="1"/>
</dbReference>
<evidence type="ECO:0000256" key="8">
    <source>
        <dbReference type="SAM" id="Phobius"/>
    </source>
</evidence>
<feature type="transmembrane region" description="Helical" evidence="8">
    <location>
        <begin position="359"/>
        <end position="379"/>
    </location>
</feature>
<dbReference type="AlphaFoldDB" id="A0A1S3J365"/>
<protein>
    <submittedName>
        <fullName evidence="10">Sodium-dependent lysophosphatidylcholine symporter 1</fullName>
    </submittedName>
</protein>
<dbReference type="GO" id="GO:0005886">
    <property type="term" value="C:plasma membrane"/>
    <property type="evidence" value="ECO:0007669"/>
    <property type="project" value="UniProtKB-SubCell"/>
</dbReference>
<dbReference type="OrthoDB" id="197206at2759"/>
<feature type="transmembrane region" description="Helical" evidence="8">
    <location>
        <begin position="101"/>
        <end position="119"/>
    </location>
</feature>
<organism evidence="9 10">
    <name type="scientific">Lingula anatina</name>
    <name type="common">Brachiopod</name>
    <name type="synonym">Lingula unguis</name>
    <dbReference type="NCBI Taxonomy" id="7574"/>
    <lineage>
        <taxon>Eukaryota</taxon>
        <taxon>Metazoa</taxon>
        <taxon>Spiralia</taxon>
        <taxon>Lophotrochozoa</taxon>
        <taxon>Brachiopoda</taxon>
        <taxon>Linguliformea</taxon>
        <taxon>Lingulata</taxon>
        <taxon>Lingulida</taxon>
        <taxon>Linguloidea</taxon>
        <taxon>Lingulidae</taxon>
        <taxon>Lingula</taxon>
    </lineage>
</organism>
<dbReference type="Pfam" id="PF13347">
    <property type="entry name" value="MFS_2"/>
    <property type="match status" value="1"/>
</dbReference>
<dbReference type="STRING" id="7574.A0A1S3J365"/>
<feature type="transmembrane region" description="Helical" evidence="8">
    <location>
        <begin position="69"/>
        <end position="89"/>
    </location>
</feature>
<dbReference type="KEGG" id="lak:106169388"/>
<accession>A0A1S3J365</accession>
<feature type="transmembrane region" description="Helical" evidence="8">
    <location>
        <begin position="215"/>
        <end position="237"/>
    </location>
</feature>
<keyword evidence="6 8" id="KW-1133">Transmembrane helix</keyword>
<dbReference type="GeneID" id="106169388"/>
<sequence>MADAHSDLRETGKVPLTEIHNWPHRLKWHVKLFFALGGIPYQMTGTAIAFFFSVFLLEVAQLEAYDVSVVVFVGKGWDAITDPVIGYFVNKTRTRFGKLKPWIFTSTPFACVAYFFLWYVPDVSRGAKIGYYLALYCLFQTLLTCLHVPYSSLTMYLTDDQKERDSATSFRMLFEIVGVVLAVGVQAPLINIYRESSCGEGQNKPSKENIENQKFIYLLSTGILAGIYLLCVLFTVCGVHENRDYQHDDHESFCVSYKVVFTHGPYVKLTLAFMFVSLAIQIVQGNLTLFLTHSLNVGDSFDTMILLLLGTAILCIPLWQWFLKKYGKKSAFAWGMIIMIPIFYVQLFFPQNENDDLVWLVYIVMAIAGSSISVAYLLPWSMLPDVLDDFLLKTGHRKDAIFYSFYVFFNKFAVGLSVGLSQVALGLSGYKSQQCDQVPSVGLALRMLVAPFPIVCLLIGLMFLWKYPITEERRKIIKEQLARQNEGLSPSADMSGAYVKYESIEDTC</sequence>
<dbReference type="Proteomes" id="UP000085678">
    <property type="component" value="Unplaced"/>
</dbReference>
<feature type="transmembrane region" description="Helical" evidence="8">
    <location>
        <begin position="400"/>
        <end position="423"/>
    </location>
</feature>
<feature type="transmembrane region" description="Helical" evidence="8">
    <location>
        <begin position="330"/>
        <end position="347"/>
    </location>
</feature>
<keyword evidence="4" id="KW-1003">Cell membrane</keyword>
<evidence type="ECO:0000256" key="6">
    <source>
        <dbReference type="ARBA" id="ARBA00022989"/>
    </source>
</evidence>
<name>A0A1S3J365_LINAN</name>
<dbReference type="InterPro" id="IPR036259">
    <property type="entry name" value="MFS_trans_sf"/>
</dbReference>
<evidence type="ECO:0000256" key="1">
    <source>
        <dbReference type="ARBA" id="ARBA00004651"/>
    </source>
</evidence>
<dbReference type="Gene3D" id="1.20.1250.20">
    <property type="entry name" value="MFS general substrate transporter like domains"/>
    <property type="match status" value="2"/>
</dbReference>
<keyword evidence="9" id="KW-1185">Reference proteome</keyword>
<feature type="transmembrane region" description="Helical" evidence="8">
    <location>
        <begin position="32"/>
        <end position="57"/>
    </location>
</feature>
<evidence type="ECO:0000256" key="4">
    <source>
        <dbReference type="ARBA" id="ARBA00022475"/>
    </source>
</evidence>
<dbReference type="FunFam" id="1.20.1250.20:FF:000183">
    <property type="entry name" value="sodium-dependent lysophosphatidylcholine symporter 1 isoform X2"/>
    <property type="match status" value="1"/>
</dbReference>
<dbReference type="RefSeq" id="XP_013404299.1">
    <property type="nucleotide sequence ID" value="XM_013548845.1"/>
</dbReference>
<dbReference type="PANTHER" id="PTHR11328:SF24">
    <property type="entry name" value="MAJOR FACILITATOR SUPERFAMILY (MFS) PROFILE DOMAIN-CONTAINING PROTEIN"/>
    <property type="match status" value="1"/>
</dbReference>
<dbReference type="GO" id="GO:0015293">
    <property type="term" value="F:symporter activity"/>
    <property type="evidence" value="ECO:0007669"/>
    <property type="project" value="InterPro"/>
</dbReference>
<dbReference type="InParanoid" id="A0A1S3J365"/>
<dbReference type="InterPro" id="IPR039672">
    <property type="entry name" value="MFS_2"/>
</dbReference>
<feature type="transmembrane region" description="Helical" evidence="8">
    <location>
        <begin position="172"/>
        <end position="193"/>
    </location>
</feature>
<feature type="transmembrane region" description="Helical" evidence="8">
    <location>
        <begin position="443"/>
        <end position="465"/>
    </location>
</feature>
<gene>
    <name evidence="10" type="primary">LOC106169388</name>
</gene>
<evidence type="ECO:0000256" key="7">
    <source>
        <dbReference type="ARBA" id="ARBA00023136"/>
    </source>
</evidence>